<dbReference type="RefSeq" id="WP_146890084.1">
    <property type="nucleotide sequence ID" value="NZ_BJXB01000035.1"/>
</dbReference>
<protein>
    <recommendedName>
        <fullName evidence="4">Lipoprotein</fullName>
    </recommendedName>
</protein>
<proteinExistence type="predicted"/>
<feature type="chain" id="PRO_5021970230" description="Lipoprotein" evidence="1">
    <location>
        <begin position="25"/>
        <end position="243"/>
    </location>
</feature>
<evidence type="ECO:0000313" key="3">
    <source>
        <dbReference type="Proteomes" id="UP000321306"/>
    </source>
</evidence>
<gene>
    <name evidence="2" type="ORF">DC3_51000</name>
</gene>
<evidence type="ECO:0000256" key="1">
    <source>
        <dbReference type="SAM" id="SignalP"/>
    </source>
</evidence>
<evidence type="ECO:0000313" key="2">
    <source>
        <dbReference type="EMBL" id="GEM49465.1"/>
    </source>
</evidence>
<keyword evidence="1" id="KW-0732">Signal</keyword>
<dbReference type="PROSITE" id="PS51257">
    <property type="entry name" value="PROKAR_LIPOPROTEIN"/>
    <property type="match status" value="1"/>
</dbReference>
<keyword evidence="3" id="KW-1185">Reference proteome</keyword>
<reference evidence="2 3" key="1">
    <citation type="submission" date="2019-07" db="EMBL/GenBank/DDBJ databases">
        <title>Whole genome shotgun sequence of Deinococcus cellulosilyticus NBRC 106333.</title>
        <authorList>
            <person name="Hosoyama A."/>
            <person name="Uohara A."/>
            <person name="Ohji S."/>
            <person name="Ichikawa N."/>
        </authorList>
    </citation>
    <scope>NUCLEOTIDE SEQUENCE [LARGE SCALE GENOMIC DNA]</scope>
    <source>
        <strain evidence="2 3">NBRC 106333</strain>
    </source>
</reference>
<name>A0A511N9F6_DEIC1</name>
<dbReference type="Proteomes" id="UP000321306">
    <property type="component" value="Unassembled WGS sequence"/>
</dbReference>
<dbReference type="EMBL" id="BJXB01000035">
    <property type="protein sequence ID" value="GEM49465.1"/>
    <property type="molecule type" value="Genomic_DNA"/>
</dbReference>
<feature type="signal peptide" evidence="1">
    <location>
        <begin position="1"/>
        <end position="24"/>
    </location>
</feature>
<comment type="caution">
    <text evidence="2">The sequence shown here is derived from an EMBL/GenBank/DDBJ whole genome shotgun (WGS) entry which is preliminary data.</text>
</comment>
<dbReference type="AlphaFoldDB" id="A0A511N9F6"/>
<accession>A0A511N9F6</accession>
<dbReference type="OrthoDB" id="63699at2"/>
<evidence type="ECO:0008006" key="4">
    <source>
        <dbReference type="Google" id="ProtNLM"/>
    </source>
</evidence>
<organism evidence="2 3">
    <name type="scientific">Deinococcus cellulosilyticus (strain DSM 18568 / NBRC 106333 / KACC 11606 / 5516J-15)</name>
    <dbReference type="NCBI Taxonomy" id="1223518"/>
    <lineage>
        <taxon>Bacteria</taxon>
        <taxon>Thermotogati</taxon>
        <taxon>Deinococcota</taxon>
        <taxon>Deinococci</taxon>
        <taxon>Deinococcales</taxon>
        <taxon>Deinococcaceae</taxon>
        <taxon>Deinococcus</taxon>
    </lineage>
</organism>
<sequence>MPRIPLKATLTVSSLLACALSACGSQGVSSTLQDVQLFEVRFTVKGEQVNAAAIPLQMESSPVQPEPVIQWTSLNGSGFKDASNVLHVSGTFTLKNASGRAFKNLWVVPINLDDLDQDLNNNATFPTIGPTPYRVPRYFDGTDASEEAYTLTPQRGKLRDGTGSVVEDPQSTPFDSLFSTQVKFIAPAGLKANVYGNHGWTLGPLGAAGEMTVTLGTRRNLPTSPKQNIEGFTLMVGIIEDRR</sequence>